<dbReference type="Proteomes" id="UP001501645">
    <property type="component" value="Unassembled WGS sequence"/>
</dbReference>
<reference evidence="2" key="1">
    <citation type="journal article" date="2019" name="Int. J. Syst. Evol. Microbiol.">
        <title>The Global Catalogue of Microorganisms (GCM) 10K type strain sequencing project: providing services to taxonomists for standard genome sequencing and annotation.</title>
        <authorList>
            <consortium name="The Broad Institute Genomics Platform"/>
            <consortium name="The Broad Institute Genome Sequencing Center for Infectious Disease"/>
            <person name="Wu L."/>
            <person name="Ma J."/>
        </authorList>
    </citation>
    <scope>NUCLEOTIDE SEQUENCE [LARGE SCALE GENOMIC DNA]</scope>
    <source>
        <strain evidence="2">JCM 18537</strain>
    </source>
</reference>
<name>A0ABP8ZQ72_9MICO</name>
<gene>
    <name evidence="1" type="ORF">GCM10023351_01540</name>
</gene>
<organism evidence="1 2">
    <name type="scientific">Microbacterium gilvum</name>
    <dbReference type="NCBI Taxonomy" id="1336204"/>
    <lineage>
        <taxon>Bacteria</taxon>
        <taxon>Bacillati</taxon>
        <taxon>Actinomycetota</taxon>
        <taxon>Actinomycetes</taxon>
        <taxon>Micrococcales</taxon>
        <taxon>Microbacteriaceae</taxon>
        <taxon>Microbacterium</taxon>
    </lineage>
</organism>
<proteinExistence type="predicted"/>
<evidence type="ECO:0000313" key="2">
    <source>
        <dbReference type="Proteomes" id="UP001501645"/>
    </source>
</evidence>
<keyword evidence="2" id="KW-1185">Reference proteome</keyword>
<comment type="caution">
    <text evidence="1">The sequence shown here is derived from an EMBL/GenBank/DDBJ whole genome shotgun (WGS) entry which is preliminary data.</text>
</comment>
<accession>A0ABP8ZQ72</accession>
<protein>
    <submittedName>
        <fullName evidence="1">Uncharacterized protein</fullName>
    </submittedName>
</protein>
<dbReference type="EMBL" id="BAABKO010000001">
    <property type="protein sequence ID" value="GAA4762767.1"/>
    <property type="molecule type" value="Genomic_DNA"/>
</dbReference>
<sequence>MSGLARTLVAMSIPKPPFHVMLMTQEVEPGHWLLGDANSGTIADIELRRTNVGPRYRITMAGEVMGWTTSLKSACEGAWARHDRMRASVYDGAPNRPLPRPSAVL</sequence>
<evidence type="ECO:0000313" key="1">
    <source>
        <dbReference type="EMBL" id="GAA4762767.1"/>
    </source>
</evidence>